<sequence length="88" mass="10082">MEKAQMPSMESILLLQQLRWAGHVSCMEDTRMPKVILYSELCQGRRNRSGPIKHFKDQLKQQLTTAEIDTKTWELTKTASAPLPGKQP</sequence>
<organism evidence="1 2">
    <name type="scientific">Aldrovandia affinis</name>
    <dbReference type="NCBI Taxonomy" id="143900"/>
    <lineage>
        <taxon>Eukaryota</taxon>
        <taxon>Metazoa</taxon>
        <taxon>Chordata</taxon>
        <taxon>Craniata</taxon>
        <taxon>Vertebrata</taxon>
        <taxon>Euteleostomi</taxon>
        <taxon>Actinopterygii</taxon>
        <taxon>Neopterygii</taxon>
        <taxon>Teleostei</taxon>
        <taxon>Notacanthiformes</taxon>
        <taxon>Halosauridae</taxon>
        <taxon>Aldrovandia</taxon>
    </lineage>
</organism>
<reference evidence="1" key="1">
    <citation type="journal article" date="2023" name="Science">
        <title>Genome structures resolve the early diversification of teleost fishes.</title>
        <authorList>
            <person name="Parey E."/>
            <person name="Louis A."/>
            <person name="Montfort J."/>
            <person name="Bouchez O."/>
            <person name="Roques C."/>
            <person name="Iampietro C."/>
            <person name="Lluch J."/>
            <person name="Castinel A."/>
            <person name="Donnadieu C."/>
            <person name="Desvignes T."/>
            <person name="Floi Bucao C."/>
            <person name="Jouanno E."/>
            <person name="Wen M."/>
            <person name="Mejri S."/>
            <person name="Dirks R."/>
            <person name="Jansen H."/>
            <person name="Henkel C."/>
            <person name="Chen W.J."/>
            <person name="Zahm M."/>
            <person name="Cabau C."/>
            <person name="Klopp C."/>
            <person name="Thompson A.W."/>
            <person name="Robinson-Rechavi M."/>
            <person name="Braasch I."/>
            <person name="Lecointre G."/>
            <person name="Bobe J."/>
            <person name="Postlethwait J.H."/>
            <person name="Berthelot C."/>
            <person name="Roest Crollius H."/>
            <person name="Guiguen Y."/>
        </authorList>
    </citation>
    <scope>NUCLEOTIDE SEQUENCE</scope>
    <source>
        <strain evidence="1">NC1722</strain>
    </source>
</reference>
<keyword evidence="2" id="KW-1185">Reference proteome</keyword>
<dbReference type="Proteomes" id="UP001221898">
    <property type="component" value="Unassembled WGS sequence"/>
</dbReference>
<dbReference type="AlphaFoldDB" id="A0AAD7SAD5"/>
<comment type="caution">
    <text evidence="1">The sequence shown here is derived from an EMBL/GenBank/DDBJ whole genome shotgun (WGS) entry which is preliminary data.</text>
</comment>
<name>A0AAD7SAD5_9TELE</name>
<gene>
    <name evidence="1" type="ORF">AAFF_G00419800</name>
</gene>
<protein>
    <submittedName>
        <fullName evidence="1">Uncharacterized protein</fullName>
    </submittedName>
</protein>
<dbReference type="EMBL" id="JAINUG010000088">
    <property type="protein sequence ID" value="KAJ8398783.1"/>
    <property type="molecule type" value="Genomic_DNA"/>
</dbReference>
<evidence type="ECO:0000313" key="2">
    <source>
        <dbReference type="Proteomes" id="UP001221898"/>
    </source>
</evidence>
<evidence type="ECO:0000313" key="1">
    <source>
        <dbReference type="EMBL" id="KAJ8398783.1"/>
    </source>
</evidence>
<accession>A0AAD7SAD5</accession>
<proteinExistence type="predicted"/>